<reference evidence="2 3" key="1">
    <citation type="submission" date="2022-03" db="EMBL/GenBank/DDBJ databases">
        <authorList>
            <person name="Jo J.-H."/>
            <person name="Im W.-T."/>
        </authorList>
    </citation>
    <scope>NUCLEOTIDE SEQUENCE [LARGE SCALE GENOMIC DNA]</scope>
    <source>
        <strain evidence="2 3">SM33</strain>
    </source>
</reference>
<name>A0ABS9VJM8_9SPHN</name>
<dbReference type="Pfam" id="PF11984">
    <property type="entry name" value="DUF3485"/>
    <property type="match status" value="1"/>
</dbReference>
<organism evidence="2 3">
    <name type="scientific">Sphingomonas telluris</name>
    <dbReference type="NCBI Taxonomy" id="2907998"/>
    <lineage>
        <taxon>Bacteria</taxon>
        <taxon>Pseudomonadati</taxon>
        <taxon>Pseudomonadota</taxon>
        <taxon>Alphaproteobacteria</taxon>
        <taxon>Sphingomonadales</taxon>
        <taxon>Sphingomonadaceae</taxon>
        <taxon>Sphingomonas</taxon>
    </lineage>
</organism>
<dbReference type="Proteomes" id="UP001203058">
    <property type="component" value="Unassembled WGS sequence"/>
</dbReference>
<gene>
    <name evidence="2" type="ORF">LZ016_01020</name>
</gene>
<dbReference type="InterPro" id="IPR054654">
    <property type="entry name" value="EpsI_type_V_pred"/>
</dbReference>
<sequence length="229" mass="25329">MSEADNLTATKLTRRKFALGLAFASAAGVAAARQPNRNVDYLGKAKLEDVLPKKLGRWTFVSNSGLVVPPEDQLSRAIYSQLLTRVYARDDGLGMMLLIAQSASQTGILQIHRPEICYTAGGYRLSDIEPHMIKLPWGTIPAMSLSASSDNRTEQLLYWTRIGDHLPTTWRQQRLAVAMDNLRRVIPDAVMVRVSTLGKDRAGALAGMDDFITSMMQSISPQLRRVLMA</sequence>
<evidence type="ECO:0000313" key="2">
    <source>
        <dbReference type="EMBL" id="MCH8614689.1"/>
    </source>
</evidence>
<keyword evidence="3" id="KW-1185">Reference proteome</keyword>
<evidence type="ECO:0000259" key="1">
    <source>
        <dbReference type="Pfam" id="PF11984"/>
    </source>
</evidence>
<dbReference type="EMBL" id="JAKZHW010000001">
    <property type="protein sequence ID" value="MCH8614689.1"/>
    <property type="molecule type" value="Genomic_DNA"/>
</dbReference>
<dbReference type="RefSeq" id="WP_241445187.1">
    <property type="nucleotide sequence ID" value="NZ_JAKZHW010000001.1"/>
</dbReference>
<protein>
    <submittedName>
        <fullName evidence="2">EpsI family protein</fullName>
    </submittedName>
</protein>
<dbReference type="InterPro" id="IPR014263">
    <property type="entry name" value="Methanolan_biosynth_EpsI"/>
</dbReference>
<accession>A0ABS9VJM8</accession>
<dbReference type="NCBIfam" id="NF045608">
    <property type="entry name" value="EpsI_type_V"/>
    <property type="match status" value="1"/>
</dbReference>
<feature type="domain" description="Methanolan biosynthesis EpsI" evidence="1">
    <location>
        <begin position="18"/>
        <end position="221"/>
    </location>
</feature>
<comment type="caution">
    <text evidence="2">The sequence shown here is derived from an EMBL/GenBank/DDBJ whole genome shotgun (WGS) entry which is preliminary data.</text>
</comment>
<evidence type="ECO:0000313" key="3">
    <source>
        <dbReference type="Proteomes" id="UP001203058"/>
    </source>
</evidence>
<dbReference type="NCBIfam" id="TIGR02914">
    <property type="entry name" value="EpsI_fam"/>
    <property type="match status" value="1"/>
</dbReference>
<proteinExistence type="predicted"/>